<comment type="subcellular location">
    <subcellularLocation>
        <location evidence="1">Cell membrane</location>
        <topology evidence="1">Multi-pass membrane protein</topology>
    </subcellularLocation>
</comment>
<keyword evidence="3" id="KW-0808">Transferase</keyword>
<feature type="transmembrane region" description="Helical" evidence="7">
    <location>
        <begin position="53"/>
        <end position="72"/>
    </location>
</feature>
<evidence type="ECO:0000256" key="5">
    <source>
        <dbReference type="ARBA" id="ARBA00022989"/>
    </source>
</evidence>
<organism evidence="8 9">
    <name type="scientific">Thiorhodococcus fuscus</name>
    <dbReference type="NCBI Taxonomy" id="527200"/>
    <lineage>
        <taxon>Bacteria</taxon>
        <taxon>Pseudomonadati</taxon>
        <taxon>Pseudomonadota</taxon>
        <taxon>Gammaproteobacteria</taxon>
        <taxon>Chromatiales</taxon>
        <taxon>Chromatiaceae</taxon>
        <taxon>Thiorhodococcus</taxon>
    </lineage>
</organism>
<comment type="caution">
    <text evidence="8">The sequence shown here is derived from an EMBL/GenBank/DDBJ whole genome shotgun (WGS) entry which is preliminary data.</text>
</comment>
<evidence type="ECO:0000256" key="2">
    <source>
        <dbReference type="ARBA" id="ARBA00022475"/>
    </source>
</evidence>
<keyword evidence="9" id="KW-1185">Reference proteome</keyword>
<feature type="transmembrane region" description="Helical" evidence="7">
    <location>
        <begin position="107"/>
        <end position="127"/>
    </location>
</feature>
<dbReference type="Pfam" id="PF00953">
    <property type="entry name" value="Glycos_transf_4"/>
    <property type="match status" value="1"/>
</dbReference>
<proteinExistence type="predicted"/>
<sequence length="348" mass="37705">MTSSLWILIAAPAMSLLSSLTATRWLCSDRAARRGPMDRPNARSLHSHPVPRTGGLAVLFGLVIPLLALGLWEPVAPELLWLCGALFMVAGVSFLDDLGEVPAAGRLVVHLLAAVLVLLAGMGWSHLDLPGTWISWPLWVAVPATLLYLVWMINLYNFMDGMDGLAAGMAVFGFSAFGILGLIGGEPQFALVAFCIAGAAAGFGILNFPPASIFLGDVGSSSLGLLAAGLSLWGAQLALFPIWTAWLAFSPFIVDATWTLLARAWRRERIWEPHRSHHYQRLVLSGWTHRKTLLRAYVLMAASAACAVASPRLVEREQWMLIAAWAVIYLLIHLRVRSCAPGSALDRP</sequence>
<evidence type="ECO:0000256" key="6">
    <source>
        <dbReference type="ARBA" id="ARBA00023136"/>
    </source>
</evidence>
<keyword evidence="6 7" id="KW-0472">Membrane</keyword>
<feature type="transmembrane region" description="Helical" evidence="7">
    <location>
        <begin position="189"/>
        <end position="206"/>
    </location>
</feature>
<dbReference type="Proteomes" id="UP001597337">
    <property type="component" value="Unassembled WGS sequence"/>
</dbReference>
<name>A0ABW4Y9F1_9GAMM</name>
<keyword evidence="5 7" id="KW-1133">Transmembrane helix</keyword>
<dbReference type="InterPro" id="IPR000715">
    <property type="entry name" value="Glycosyl_transferase_4"/>
</dbReference>
<dbReference type="RefSeq" id="WP_386027392.1">
    <property type="nucleotide sequence ID" value="NZ_JBHUHX010000036.1"/>
</dbReference>
<feature type="transmembrane region" description="Helical" evidence="7">
    <location>
        <begin position="133"/>
        <end position="153"/>
    </location>
</feature>
<evidence type="ECO:0000256" key="3">
    <source>
        <dbReference type="ARBA" id="ARBA00022679"/>
    </source>
</evidence>
<feature type="transmembrane region" description="Helical" evidence="7">
    <location>
        <begin position="213"/>
        <end position="234"/>
    </location>
</feature>
<reference evidence="9" key="1">
    <citation type="journal article" date="2019" name="Int. J. Syst. Evol. Microbiol.">
        <title>The Global Catalogue of Microorganisms (GCM) 10K type strain sequencing project: providing services to taxonomists for standard genome sequencing and annotation.</title>
        <authorList>
            <consortium name="The Broad Institute Genomics Platform"/>
            <consortium name="The Broad Institute Genome Sequencing Center for Infectious Disease"/>
            <person name="Wu L."/>
            <person name="Ma J."/>
        </authorList>
    </citation>
    <scope>NUCLEOTIDE SEQUENCE [LARGE SCALE GENOMIC DNA]</scope>
    <source>
        <strain evidence="9">KACC 12597</strain>
    </source>
</reference>
<keyword evidence="2" id="KW-1003">Cell membrane</keyword>
<evidence type="ECO:0000256" key="7">
    <source>
        <dbReference type="SAM" id="Phobius"/>
    </source>
</evidence>
<dbReference type="CDD" id="cd06854">
    <property type="entry name" value="GT_WbpL_WbcO_like"/>
    <property type="match status" value="1"/>
</dbReference>
<evidence type="ECO:0000256" key="1">
    <source>
        <dbReference type="ARBA" id="ARBA00004651"/>
    </source>
</evidence>
<feature type="transmembrane region" description="Helical" evidence="7">
    <location>
        <begin position="6"/>
        <end position="27"/>
    </location>
</feature>
<protein>
    <submittedName>
        <fullName evidence="8">Glycosyltransferase family 4 protein</fullName>
    </submittedName>
</protein>
<feature type="transmembrane region" description="Helical" evidence="7">
    <location>
        <begin position="78"/>
        <end position="95"/>
    </location>
</feature>
<evidence type="ECO:0000313" key="9">
    <source>
        <dbReference type="Proteomes" id="UP001597337"/>
    </source>
</evidence>
<gene>
    <name evidence="8" type="ORF">ACFSJC_13240</name>
</gene>
<feature type="transmembrane region" description="Helical" evidence="7">
    <location>
        <begin position="240"/>
        <end position="261"/>
    </location>
</feature>
<feature type="transmembrane region" description="Helical" evidence="7">
    <location>
        <begin position="165"/>
        <end position="183"/>
    </location>
</feature>
<dbReference type="PANTHER" id="PTHR22926">
    <property type="entry name" value="PHOSPHO-N-ACETYLMURAMOYL-PENTAPEPTIDE-TRANSFERASE"/>
    <property type="match status" value="1"/>
</dbReference>
<evidence type="ECO:0000313" key="8">
    <source>
        <dbReference type="EMBL" id="MFD2112806.1"/>
    </source>
</evidence>
<keyword evidence="4 7" id="KW-0812">Transmembrane</keyword>
<dbReference type="PANTHER" id="PTHR22926:SF3">
    <property type="entry name" value="UNDECAPRENYL-PHOSPHATE ALPHA-N-ACETYLGLUCOSAMINYL 1-PHOSPHATE TRANSFERASE"/>
    <property type="match status" value="1"/>
</dbReference>
<feature type="transmembrane region" description="Helical" evidence="7">
    <location>
        <begin position="294"/>
        <end position="313"/>
    </location>
</feature>
<accession>A0ABW4Y9F1</accession>
<feature type="transmembrane region" description="Helical" evidence="7">
    <location>
        <begin position="319"/>
        <end position="336"/>
    </location>
</feature>
<evidence type="ECO:0000256" key="4">
    <source>
        <dbReference type="ARBA" id="ARBA00022692"/>
    </source>
</evidence>
<dbReference type="EMBL" id="JBHUHX010000036">
    <property type="protein sequence ID" value="MFD2112806.1"/>
    <property type="molecule type" value="Genomic_DNA"/>
</dbReference>